<dbReference type="AlphaFoldDB" id="A0A928WZH4"/>
<comment type="caution">
    <text evidence="2">The sequence shown here is derived from an EMBL/GenBank/DDBJ whole genome shotgun (WGS) entry which is preliminary data.</text>
</comment>
<reference evidence="2" key="1">
    <citation type="submission" date="2020-10" db="EMBL/GenBank/DDBJ databases">
        <authorList>
            <person name="Castelo-Branco R."/>
            <person name="Eusebio N."/>
            <person name="Adriana R."/>
            <person name="Vieira A."/>
            <person name="Brugerolle De Fraissinette N."/>
            <person name="Rezende De Castro R."/>
            <person name="Schneider M.P."/>
            <person name="Vasconcelos V."/>
            <person name="Leao P.N."/>
        </authorList>
    </citation>
    <scope>NUCLEOTIDE SEQUENCE</scope>
    <source>
        <strain evidence="2">LEGE 11479</strain>
    </source>
</reference>
<dbReference type="PANTHER" id="PTHR47505:SF1">
    <property type="entry name" value="DNA UTILIZATION PROTEIN YHGH"/>
    <property type="match status" value="1"/>
</dbReference>
<dbReference type="EMBL" id="JADEXP010000001">
    <property type="protein sequence ID" value="MBE9065091.1"/>
    <property type="molecule type" value="Genomic_DNA"/>
</dbReference>
<proteinExistence type="inferred from homology"/>
<gene>
    <name evidence="2" type="ORF">IQ260_00280</name>
</gene>
<dbReference type="CDD" id="cd06223">
    <property type="entry name" value="PRTases_typeI"/>
    <property type="match status" value="1"/>
</dbReference>
<evidence type="ECO:0000256" key="1">
    <source>
        <dbReference type="ARBA" id="ARBA00008007"/>
    </source>
</evidence>
<evidence type="ECO:0000313" key="3">
    <source>
        <dbReference type="Proteomes" id="UP000615026"/>
    </source>
</evidence>
<protein>
    <submittedName>
        <fullName evidence="2">ComF family protein</fullName>
    </submittedName>
</protein>
<evidence type="ECO:0000313" key="2">
    <source>
        <dbReference type="EMBL" id="MBE9065091.1"/>
    </source>
</evidence>
<dbReference type="Gene3D" id="3.40.50.2020">
    <property type="match status" value="1"/>
</dbReference>
<sequence length="207" mass="22484">MCADCHRQLLACQWTESTRGSALSAGNLTLSDNVLPVSSWGVYRGVLKQTLALLKYGQQANLGIWLGYQLGKHWQTSRFSHPQNPVVVPIPLHTTRLKQRGYNQAALIAQGFCRVTGFSLAEHALVRTKATNAMHSLGVHERQANLTGAFQLGTKLPSRFRPILFIDDIYTTGTTAHAAVLPLAEAGYSISGITTVARAVFASPSAR</sequence>
<keyword evidence="3" id="KW-1185">Reference proteome</keyword>
<dbReference type="Proteomes" id="UP000615026">
    <property type="component" value="Unassembled WGS sequence"/>
</dbReference>
<accession>A0A928WZH4</accession>
<dbReference type="InterPro" id="IPR051910">
    <property type="entry name" value="ComF/GntX_DNA_util-trans"/>
</dbReference>
<organism evidence="2 3">
    <name type="scientific">Leptolyngbya cf. ectocarpi LEGE 11479</name>
    <dbReference type="NCBI Taxonomy" id="1828722"/>
    <lineage>
        <taxon>Bacteria</taxon>
        <taxon>Bacillati</taxon>
        <taxon>Cyanobacteriota</taxon>
        <taxon>Cyanophyceae</taxon>
        <taxon>Leptolyngbyales</taxon>
        <taxon>Leptolyngbyaceae</taxon>
        <taxon>Leptolyngbya group</taxon>
        <taxon>Leptolyngbya</taxon>
    </lineage>
</organism>
<dbReference type="RefSeq" id="WP_193989758.1">
    <property type="nucleotide sequence ID" value="NZ_JADEXP010000001.1"/>
</dbReference>
<name>A0A928WZH4_LEPEC</name>
<comment type="similarity">
    <text evidence="1">Belongs to the ComF/GntX family.</text>
</comment>
<dbReference type="InterPro" id="IPR029057">
    <property type="entry name" value="PRTase-like"/>
</dbReference>
<dbReference type="InterPro" id="IPR000836">
    <property type="entry name" value="PRTase_dom"/>
</dbReference>
<dbReference type="PANTHER" id="PTHR47505">
    <property type="entry name" value="DNA UTILIZATION PROTEIN YHGH"/>
    <property type="match status" value="1"/>
</dbReference>
<dbReference type="SUPFAM" id="SSF53271">
    <property type="entry name" value="PRTase-like"/>
    <property type="match status" value="1"/>
</dbReference>